<dbReference type="Gene3D" id="1.20.1260.10">
    <property type="match status" value="1"/>
</dbReference>
<dbReference type="PANTHER" id="PTHR39183:SF1">
    <property type="entry name" value="SPORE COAT PROTEIN F-LIKE PROTEIN YHCQ"/>
    <property type="match status" value="1"/>
</dbReference>
<dbReference type="InterPro" id="IPR012347">
    <property type="entry name" value="Ferritin-like"/>
</dbReference>
<name>A0ABS2RB16_9BACI</name>
<accession>A0ABS2RB16</accession>
<evidence type="ECO:0000256" key="3">
    <source>
        <dbReference type="ARBA" id="ARBA00024344"/>
    </source>
</evidence>
<keyword evidence="4" id="KW-0946">Virion</keyword>
<keyword evidence="1" id="KW-0749">Sporulation</keyword>
<reference evidence="4 5" key="1">
    <citation type="submission" date="2021-01" db="EMBL/GenBank/DDBJ databases">
        <title>Genomic Encyclopedia of Type Strains, Phase IV (KMG-IV): sequencing the most valuable type-strain genomes for metagenomic binning, comparative biology and taxonomic classification.</title>
        <authorList>
            <person name="Goeker M."/>
        </authorList>
    </citation>
    <scope>NUCLEOTIDE SEQUENCE [LARGE SCALE GENOMIC DNA]</scope>
    <source>
        <strain evidence="4 5">DSM 105453</strain>
    </source>
</reference>
<dbReference type="EMBL" id="JAFBFH010000028">
    <property type="protein sequence ID" value="MBM7716535.1"/>
    <property type="molecule type" value="Genomic_DNA"/>
</dbReference>
<gene>
    <name evidence="4" type="ORF">JOC94_003555</name>
</gene>
<dbReference type="InterPro" id="IPR012851">
    <property type="entry name" value="Spore_coat_CotF-like"/>
</dbReference>
<keyword evidence="5" id="KW-1185">Reference proteome</keyword>
<dbReference type="RefSeq" id="WP_077110511.1">
    <property type="nucleotide sequence ID" value="NZ_JAFBFH010000028.1"/>
</dbReference>
<organism evidence="4 5">
    <name type="scientific">Siminovitchia thermophila</name>
    <dbReference type="NCBI Taxonomy" id="1245522"/>
    <lineage>
        <taxon>Bacteria</taxon>
        <taxon>Bacillati</taxon>
        <taxon>Bacillota</taxon>
        <taxon>Bacilli</taxon>
        <taxon>Bacillales</taxon>
        <taxon>Bacillaceae</taxon>
        <taxon>Siminovitchia</taxon>
    </lineage>
</organism>
<dbReference type="PANTHER" id="PTHR39183">
    <property type="entry name" value="SPORE COAT PROTEIN F-LIKE PROTEIN YHCQ"/>
    <property type="match status" value="1"/>
</dbReference>
<evidence type="ECO:0000313" key="5">
    <source>
        <dbReference type="Proteomes" id="UP000823485"/>
    </source>
</evidence>
<proteinExistence type="inferred from homology"/>
<evidence type="ECO:0000256" key="1">
    <source>
        <dbReference type="ARBA" id="ARBA00022969"/>
    </source>
</evidence>
<comment type="caution">
    <text evidence="4">The sequence shown here is derived from an EMBL/GenBank/DDBJ whole genome shotgun (WGS) entry which is preliminary data.</text>
</comment>
<dbReference type="Pfam" id="PF07875">
    <property type="entry name" value="Coat_F"/>
    <property type="match status" value="1"/>
</dbReference>
<comment type="similarity">
    <text evidence="3">Belongs to the CotF family.</text>
</comment>
<evidence type="ECO:0000313" key="4">
    <source>
        <dbReference type="EMBL" id="MBM7716535.1"/>
    </source>
</evidence>
<sequence length="166" mass="19222">MSLDERRTLAWHETLEIHELVASQANALMRLKMSMKKIADAQLRSIYHNAIQNMEINLQELIQFYPSAPVPHQREDDADRETSALFAGELLGLSKALVRNYALAITETATPVLRKTLTNHLLRAIKGHEEIYRYMYSKGMYPSYDLERLLKNDLQNAQKALSMRYE</sequence>
<comment type="subcellular location">
    <subcellularLocation>
        <location evidence="2">Spore coat</location>
    </subcellularLocation>
</comment>
<dbReference type="Proteomes" id="UP000823485">
    <property type="component" value="Unassembled WGS sequence"/>
</dbReference>
<evidence type="ECO:0000256" key="2">
    <source>
        <dbReference type="ARBA" id="ARBA00024325"/>
    </source>
</evidence>
<protein>
    <submittedName>
        <fullName evidence="4">Spore coat protein F</fullName>
    </submittedName>
</protein>
<keyword evidence="4" id="KW-0167">Capsid protein</keyword>